<protein>
    <submittedName>
        <fullName evidence="1">Uncharacterized protein</fullName>
    </submittedName>
</protein>
<proteinExistence type="predicted"/>
<accession>A0A0E9WNQ5</accession>
<dbReference type="AlphaFoldDB" id="A0A0E9WNQ5"/>
<sequence length="56" mass="6687">MTCPHLPSPKSCDSLLLNQNITHHTHFPQLYIHYWLNFIEKKYQTCDGTYGHKEKK</sequence>
<name>A0A0E9WNQ5_ANGAN</name>
<evidence type="ECO:0000313" key="1">
    <source>
        <dbReference type="EMBL" id="JAH91987.1"/>
    </source>
</evidence>
<dbReference type="EMBL" id="GBXM01016590">
    <property type="protein sequence ID" value="JAH91987.1"/>
    <property type="molecule type" value="Transcribed_RNA"/>
</dbReference>
<reference evidence="1" key="2">
    <citation type="journal article" date="2015" name="Fish Shellfish Immunol.">
        <title>Early steps in the European eel (Anguilla anguilla)-Vibrio vulnificus interaction in the gills: Role of the RtxA13 toxin.</title>
        <authorList>
            <person name="Callol A."/>
            <person name="Pajuelo D."/>
            <person name="Ebbesson L."/>
            <person name="Teles M."/>
            <person name="MacKenzie S."/>
            <person name="Amaro C."/>
        </authorList>
    </citation>
    <scope>NUCLEOTIDE SEQUENCE</scope>
</reference>
<organism evidence="1">
    <name type="scientific">Anguilla anguilla</name>
    <name type="common">European freshwater eel</name>
    <name type="synonym">Muraena anguilla</name>
    <dbReference type="NCBI Taxonomy" id="7936"/>
    <lineage>
        <taxon>Eukaryota</taxon>
        <taxon>Metazoa</taxon>
        <taxon>Chordata</taxon>
        <taxon>Craniata</taxon>
        <taxon>Vertebrata</taxon>
        <taxon>Euteleostomi</taxon>
        <taxon>Actinopterygii</taxon>
        <taxon>Neopterygii</taxon>
        <taxon>Teleostei</taxon>
        <taxon>Anguilliformes</taxon>
        <taxon>Anguillidae</taxon>
        <taxon>Anguilla</taxon>
    </lineage>
</organism>
<reference evidence="1" key="1">
    <citation type="submission" date="2014-11" db="EMBL/GenBank/DDBJ databases">
        <authorList>
            <person name="Amaro Gonzalez C."/>
        </authorList>
    </citation>
    <scope>NUCLEOTIDE SEQUENCE</scope>
</reference>